<protein>
    <recommendedName>
        <fullName evidence="7">CASP-like protein</fullName>
    </recommendedName>
</protein>
<evidence type="ECO:0000256" key="1">
    <source>
        <dbReference type="ARBA" id="ARBA00004651"/>
    </source>
</evidence>
<evidence type="ECO:0000256" key="3">
    <source>
        <dbReference type="ARBA" id="ARBA00022475"/>
    </source>
</evidence>
<dbReference type="InterPro" id="IPR006459">
    <property type="entry name" value="CASP/CASPL"/>
</dbReference>
<comment type="caution">
    <text evidence="7">Lacks conserved residue(s) required for the propagation of feature annotation.</text>
</comment>
<proteinExistence type="inferred from homology"/>
<organism evidence="9 10">
    <name type="scientific">Ambrosia artemisiifolia</name>
    <name type="common">Common ragweed</name>
    <dbReference type="NCBI Taxonomy" id="4212"/>
    <lineage>
        <taxon>Eukaryota</taxon>
        <taxon>Viridiplantae</taxon>
        <taxon>Streptophyta</taxon>
        <taxon>Embryophyta</taxon>
        <taxon>Tracheophyta</taxon>
        <taxon>Spermatophyta</taxon>
        <taxon>Magnoliopsida</taxon>
        <taxon>eudicotyledons</taxon>
        <taxon>Gunneridae</taxon>
        <taxon>Pentapetalae</taxon>
        <taxon>asterids</taxon>
        <taxon>campanulids</taxon>
        <taxon>Asterales</taxon>
        <taxon>Asteraceae</taxon>
        <taxon>Asteroideae</taxon>
        <taxon>Heliantheae alliance</taxon>
        <taxon>Heliantheae</taxon>
        <taxon>Ambrosia</taxon>
    </lineage>
</organism>
<keyword evidence="5 7" id="KW-1133">Transmembrane helix</keyword>
<keyword evidence="6 7" id="KW-0472">Membrane</keyword>
<dbReference type="AlphaFoldDB" id="A0AAD5CVC5"/>
<evidence type="ECO:0000256" key="5">
    <source>
        <dbReference type="ARBA" id="ARBA00022989"/>
    </source>
</evidence>
<evidence type="ECO:0000256" key="7">
    <source>
        <dbReference type="RuleBase" id="RU361233"/>
    </source>
</evidence>
<dbReference type="GO" id="GO:0005886">
    <property type="term" value="C:plasma membrane"/>
    <property type="evidence" value="ECO:0007669"/>
    <property type="project" value="UniProtKB-SubCell"/>
</dbReference>
<evidence type="ECO:0000256" key="2">
    <source>
        <dbReference type="ARBA" id="ARBA00007651"/>
    </source>
</evidence>
<gene>
    <name evidence="9" type="ORF">M8C21_000331</name>
</gene>
<comment type="caution">
    <text evidence="9">The sequence shown here is derived from an EMBL/GenBank/DDBJ whole genome shotgun (WGS) entry which is preliminary data.</text>
</comment>
<keyword evidence="10" id="KW-1185">Reference proteome</keyword>
<evidence type="ECO:0000313" key="9">
    <source>
        <dbReference type="EMBL" id="KAI7748682.1"/>
    </source>
</evidence>
<feature type="domain" description="Casparian strip membrane protein" evidence="8">
    <location>
        <begin position="43"/>
        <end position="135"/>
    </location>
</feature>
<accession>A0AAD5CVC5</accession>
<comment type="subunit">
    <text evidence="7">Homodimer and heterodimers.</text>
</comment>
<evidence type="ECO:0000313" key="10">
    <source>
        <dbReference type="Proteomes" id="UP001206925"/>
    </source>
</evidence>
<sequence>MASIEITAPPQAATTETQITSWSSKLKRYVSRTAAVAVRNQGKVDVTLRLFLFVFSLTGVVVMATSKQTKEIRVSPVMTIDMDAKFNYVPSFTYLIASFSVIWLYSIITGYSSYSALKKQERTSINRQLLFVLLDSQQELQEE</sequence>
<feature type="transmembrane region" description="Helical" evidence="7">
    <location>
        <begin position="86"/>
        <end position="108"/>
    </location>
</feature>
<evidence type="ECO:0000259" key="8">
    <source>
        <dbReference type="Pfam" id="PF04535"/>
    </source>
</evidence>
<evidence type="ECO:0000256" key="6">
    <source>
        <dbReference type="ARBA" id="ARBA00023136"/>
    </source>
</evidence>
<evidence type="ECO:0000256" key="4">
    <source>
        <dbReference type="ARBA" id="ARBA00022692"/>
    </source>
</evidence>
<dbReference type="InterPro" id="IPR006702">
    <property type="entry name" value="CASP_dom"/>
</dbReference>
<keyword evidence="4 7" id="KW-0812">Transmembrane</keyword>
<comment type="similarity">
    <text evidence="2 7">Belongs to the Casparian strip membrane proteins (CASP) family.</text>
</comment>
<dbReference type="EMBL" id="JAMZMK010006484">
    <property type="protein sequence ID" value="KAI7748682.1"/>
    <property type="molecule type" value="Genomic_DNA"/>
</dbReference>
<dbReference type="Proteomes" id="UP001206925">
    <property type="component" value="Unassembled WGS sequence"/>
</dbReference>
<name>A0AAD5CVC5_AMBAR</name>
<reference evidence="9" key="1">
    <citation type="submission" date="2022-06" db="EMBL/GenBank/DDBJ databases">
        <title>Uncovering the hologenomic basis of an extraordinary plant invasion.</title>
        <authorList>
            <person name="Bieker V.C."/>
            <person name="Martin M.D."/>
            <person name="Gilbert T."/>
            <person name="Hodgins K."/>
            <person name="Battlay P."/>
            <person name="Petersen B."/>
            <person name="Wilson J."/>
        </authorList>
    </citation>
    <scope>NUCLEOTIDE SEQUENCE</scope>
    <source>
        <strain evidence="9">AA19_3_7</strain>
        <tissue evidence="9">Leaf</tissue>
    </source>
</reference>
<comment type="subcellular location">
    <subcellularLocation>
        <location evidence="1 7">Cell membrane</location>
        <topology evidence="1 7">Multi-pass membrane protein</topology>
    </subcellularLocation>
</comment>
<keyword evidence="3 7" id="KW-1003">Cell membrane</keyword>
<dbReference type="NCBIfam" id="TIGR01569">
    <property type="entry name" value="A_tha_TIGR01569"/>
    <property type="match status" value="1"/>
</dbReference>
<feature type="transmembrane region" description="Helical" evidence="7">
    <location>
        <begin position="46"/>
        <end position="65"/>
    </location>
</feature>
<dbReference type="Pfam" id="PF04535">
    <property type="entry name" value="CASP_dom"/>
    <property type="match status" value="1"/>
</dbReference>